<keyword evidence="3" id="KW-1185">Reference proteome</keyword>
<feature type="transmembrane region" description="Helical" evidence="1">
    <location>
        <begin position="34"/>
        <end position="53"/>
    </location>
</feature>
<evidence type="ECO:0000313" key="2">
    <source>
        <dbReference type="EMBL" id="ASS76029.1"/>
    </source>
</evidence>
<protein>
    <submittedName>
        <fullName evidence="2">Uncharacterized protein</fullName>
    </submittedName>
</protein>
<dbReference type="KEGG" id="tab:CIG75_14360"/>
<evidence type="ECO:0000256" key="1">
    <source>
        <dbReference type="SAM" id="Phobius"/>
    </source>
</evidence>
<gene>
    <name evidence="2" type="ORF">CIG75_14360</name>
</gene>
<keyword evidence="1" id="KW-1133">Transmembrane helix</keyword>
<keyword evidence="1" id="KW-0812">Transmembrane</keyword>
<proteinExistence type="predicted"/>
<keyword evidence="1" id="KW-0472">Membrane</keyword>
<dbReference type="AlphaFoldDB" id="A0A223D2Z0"/>
<reference evidence="2 3" key="1">
    <citation type="journal article" date="2015" name="Int. J. Syst. Evol. Microbiol.">
        <title>Tumebacillus algifaecis sp. nov., isolated from decomposing algal scum.</title>
        <authorList>
            <person name="Wu Y.F."/>
            <person name="Zhang B."/>
            <person name="Xing P."/>
            <person name="Wu Q.L."/>
            <person name="Liu S.J."/>
        </authorList>
    </citation>
    <scope>NUCLEOTIDE SEQUENCE [LARGE SCALE GENOMIC DNA]</scope>
    <source>
        <strain evidence="2 3">THMBR28</strain>
    </source>
</reference>
<dbReference type="Proteomes" id="UP000214688">
    <property type="component" value="Chromosome"/>
</dbReference>
<name>A0A223D2Z0_9BACL</name>
<organism evidence="2 3">
    <name type="scientific">Tumebacillus algifaecis</name>
    <dbReference type="NCBI Taxonomy" id="1214604"/>
    <lineage>
        <taxon>Bacteria</taxon>
        <taxon>Bacillati</taxon>
        <taxon>Bacillota</taxon>
        <taxon>Bacilli</taxon>
        <taxon>Bacillales</taxon>
        <taxon>Alicyclobacillaceae</taxon>
        <taxon>Tumebacillus</taxon>
    </lineage>
</organism>
<accession>A0A223D2Z0</accession>
<sequence length="162" mass="18123">MRYTRELHRPAQSHTAATLLHKSKGVIHLKKKTVFVASFIALAVAGGLTFGSINSQASSTAEQDARLTFDKYIAAVMDGNAEDMIKYTDDQRFLDESSKEIAYESLANDKDVQELEVLNFKKIDGTHMIASVRFKSKYSGVHQIEMPVVKAGDEWKVVIEKQ</sequence>
<evidence type="ECO:0000313" key="3">
    <source>
        <dbReference type="Proteomes" id="UP000214688"/>
    </source>
</evidence>
<dbReference type="EMBL" id="CP022657">
    <property type="protein sequence ID" value="ASS76029.1"/>
    <property type="molecule type" value="Genomic_DNA"/>
</dbReference>